<feature type="domain" description="Aminotransferase class I/classII large" evidence="5">
    <location>
        <begin position="39"/>
        <end position="295"/>
    </location>
</feature>
<dbReference type="AlphaFoldDB" id="A0A9P7KHF6"/>
<comment type="caution">
    <text evidence="6">The sequence shown here is derived from an EMBL/GenBank/DDBJ whole genome shotgun (WGS) entry which is preliminary data.</text>
</comment>
<dbReference type="OrthoDB" id="2382073at2759"/>
<protein>
    <recommendedName>
        <fullName evidence="5">Aminotransferase class I/classII large domain-containing protein</fullName>
    </recommendedName>
</protein>
<dbReference type="SUPFAM" id="SSF53383">
    <property type="entry name" value="PLP-dependent transferases"/>
    <property type="match status" value="1"/>
</dbReference>
<dbReference type="GO" id="GO:0016740">
    <property type="term" value="F:transferase activity"/>
    <property type="evidence" value="ECO:0007669"/>
    <property type="project" value="UniProtKB-KW"/>
</dbReference>
<evidence type="ECO:0000259" key="5">
    <source>
        <dbReference type="Pfam" id="PF00155"/>
    </source>
</evidence>
<dbReference type="GO" id="GO:0009102">
    <property type="term" value="P:biotin biosynthetic process"/>
    <property type="evidence" value="ECO:0007669"/>
    <property type="project" value="TreeGrafter"/>
</dbReference>
<evidence type="ECO:0000313" key="6">
    <source>
        <dbReference type="EMBL" id="KAG5652601.1"/>
    </source>
</evidence>
<dbReference type="InterPro" id="IPR015422">
    <property type="entry name" value="PyrdxlP-dep_Trfase_small"/>
</dbReference>
<dbReference type="Pfam" id="PF00155">
    <property type="entry name" value="Aminotran_1_2"/>
    <property type="match status" value="1"/>
</dbReference>
<dbReference type="Gene3D" id="3.90.1150.10">
    <property type="entry name" value="Aspartate Aminotransferase, domain 1"/>
    <property type="match status" value="2"/>
</dbReference>
<evidence type="ECO:0000256" key="4">
    <source>
        <dbReference type="ARBA" id="ARBA00022898"/>
    </source>
</evidence>
<dbReference type="PANTHER" id="PTHR13693:SF77">
    <property type="entry name" value="8-AMINO-7-OXONONANOATE SYNTHASE"/>
    <property type="match status" value="1"/>
</dbReference>
<reference evidence="6" key="2">
    <citation type="submission" date="2021-10" db="EMBL/GenBank/DDBJ databases">
        <title>Phylogenomics reveals ancestral predisposition of the termite-cultivated fungus Termitomyces towards a domesticated lifestyle.</title>
        <authorList>
            <person name="Auxier B."/>
            <person name="Grum-Grzhimaylo A."/>
            <person name="Cardenas M.E."/>
            <person name="Lodge J.D."/>
            <person name="Laessoe T."/>
            <person name="Pedersen O."/>
            <person name="Smith M.E."/>
            <person name="Kuyper T.W."/>
            <person name="Franco-Molano E.A."/>
            <person name="Baroni T.J."/>
            <person name="Aanen D.K."/>
        </authorList>
    </citation>
    <scope>NUCLEOTIDE SEQUENCE</scope>
    <source>
        <strain evidence="6">D49</strain>
    </source>
</reference>
<dbReference type="InterPro" id="IPR004839">
    <property type="entry name" value="Aminotransferase_I/II_large"/>
</dbReference>
<comment type="cofactor">
    <cofactor evidence="1">
        <name>pyridoxal 5'-phosphate</name>
        <dbReference type="ChEBI" id="CHEBI:597326"/>
    </cofactor>
</comment>
<name>A0A9P7KHF6_9AGAR</name>
<evidence type="ECO:0000256" key="3">
    <source>
        <dbReference type="ARBA" id="ARBA00022679"/>
    </source>
</evidence>
<dbReference type="InterPro" id="IPR015421">
    <property type="entry name" value="PyrdxlP-dep_Trfase_major"/>
</dbReference>
<evidence type="ECO:0000256" key="2">
    <source>
        <dbReference type="ARBA" id="ARBA00010008"/>
    </source>
</evidence>
<dbReference type="PANTHER" id="PTHR13693">
    <property type="entry name" value="CLASS II AMINOTRANSFERASE/8-AMINO-7-OXONONANOATE SYNTHASE"/>
    <property type="match status" value="1"/>
</dbReference>
<keyword evidence="7" id="KW-1185">Reference proteome</keyword>
<reference evidence="6" key="1">
    <citation type="submission" date="2021-02" db="EMBL/GenBank/DDBJ databases">
        <authorList>
            <person name="Nieuwenhuis M."/>
            <person name="Van De Peppel L.J.J."/>
        </authorList>
    </citation>
    <scope>NUCLEOTIDE SEQUENCE</scope>
    <source>
        <strain evidence="6">D49</strain>
    </source>
</reference>
<dbReference type="Proteomes" id="UP000717328">
    <property type="component" value="Unassembled WGS sequence"/>
</dbReference>
<gene>
    <name evidence="6" type="ORF">H0H81_004383</name>
</gene>
<dbReference type="EMBL" id="JABCKI010000112">
    <property type="protein sequence ID" value="KAG5652601.1"/>
    <property type="molecule type" value="Genomic_DNA"/>
</dbReference>
<dbReference type="InterPro" id="IPR050087">
    <property type="entry name" value="AON_synthase_class-II"/>
</dbReference>
<dbReference type="InterPro" id="IPR015424">
    <property type="entry name" value="PyrdxlP-dep_Trfase"/>
</dbReference>
<comment type="similarity">
    <text evidence="2">Belongs to the class-II pyridoxal-phosphate-dependent aminotransferase family. BioF subfamily.</text>
</comment>
<evidence type="ECO:0000313" key="7">
    <source>
        <dbReference type="Proteomes" id="UP000717328"/>
    </source>
</evidence>
<dbReference type="GO" id="GO:0030170">
    <property type="term" value="F:pyridoxal phosphate binding"/>
    <property type="evidence" value="ECO:0007669"/>
    <property type="project" value="InterPro"/>
</dbReference>
<organism evidence="6 7">
    <name type="scientific">Sphagnurus paluster</name>
    <dbReference type="NCBI Taxonomy" id="117069"/>
    <lineage>
        <taxon>Eukaryota</taxon>
        <taxon>Fungi</taxon>
        <taxon>Dikarya</taxon>
        <taxon>Basidiomycota</taxon>
        <taxon>Agaricomycotina</taxon>
        <taxon>Agaricomycetes</taxon>
        <taxon>Agaricomycetidae</taxon>
        <taxon>Agaricales</taxon>
        <taxon>Tricholomatineae</taxon>
        <taxon>Lyophyllaceae</taxon>
        <taxon>Sphagnurus</taxon>
    </lineage>
</organism>
<proteinExistence type="inferred from homology"/>
<keyword evidence="4" id="KW-0663">Pyridoxal phosphate</keyword>
<sequence length="474" mass="52005">MHPSSSLATQLQSALASRDERWIRRRLPDPHTSSPSSPLIDFNSNDYLSLARSPHLRSRFLHKLAHAPQVLGSGGSRLLVNGHAHSNLESRLAGFFRAGAALLFNSGFDANAGLFACVPQPRDVLVLDEHVHASVHDGVRASRVPRAARRVFAHNEVADLRRVLAELVAEDGGRDGGLRSGERSVFVAVESLYSMDGTFAPLVEIVEVLEEVFPARNGYLIVDEAHATGLYGPQGRGRVAELGLEDRVLARLHTFGKALAATGAVILTNTLIRDYLLNYARPLIYTTSLSYANIIAADCSFDMLCDGTAEEVCKPRLLPISHLYLLTQITSTQQLSRALLDLSTHFTTYLHPRLALAHIPKRLLSLPEHLTPPSHSHTRAPAPSPIIPLMTAHPRPLSAYLLALGMNARPITWPTVPKGRDRVRVCLHAANTREEVERLAEGAVRWAEEVLRAERRGAGGAGEGVWERERESKL</sequence>
<dbReference type="Gene3D" id="3.40.640.10">
    <property type="entry name" value="Type I PLP-dependent aspartate aminotransferase-like (Major domain)"/>
    <property type="match status" value="1"/>
</dbReference>
<evidence type="ECO:0000256" key="1">
    <source>
        <dbReference type="ARBA" id="ARBA00001933"/>
    </source>
</evidence>
<accession>A0A9P7KHF6</accession>
<keyword evidence="3" id="KW-0808">Transferase</keyword>